<proteinExistence type="predicted"/>
<name>A0A381QP31_9ZZZZ</name>
<evidence type="ECO:0000313" key="1">
    <source>
        <dbReference type="EMBL" id="SUZ81135.1"/>
    </source>
</evidence>
<dbReference type="SUPFAM" id="SSF140663">
    <property type="entry name" value="TTHA0068-like"/>
    <property type="match status" value="1"/>
</dbReference>
<dbReference type="PANTHER" id="PTHR34796:SF1">
    <property type="entry name" value="EXPRESSED PROTEIN"/>
    <property type="match status" value="1"/>
</dbReference>
<protein>
    <recommendedName>
        <fullName evidence="2">DUF309 domain-containing protein</fullName>
    </recommendedName>
</protein>
<gene>
    <name evidence="1" type="ORF">METZ01_LOCUS33989</name>
</gene>
<reference evidence="1" key="1">
    <citation type="submission" date="2018-05" db="EMBL/GenBank/DDBJ databases">
        <authorList>
            <person name="Lanie J.A."/>
            <person name="Ng W.-L."/>
            <person name="Kazmierczak K.M."/>
            <person name="Andrzejewski T.M."/>
            <person name="Davidsen T.M."/>
            <person name="Wayne K.J."/>
            <person name="Tettelin H."/>
            <person name="Glass J.I."/>
            <person name="Rusch D."/>
            <person name="Podicherti R."/>
            <person name="Tsui H.-C.T."/>
            <person name="Winkler M.E."/>
        </authorList>
    </citation>
    <scope>NUCLEOTIDE SEQUENCE</scope>
</reference>
<dbReference type="AlphaFoldDB" id="A0A381QP31"/>
<organism evidence="1">
    <name type="scientific">marine metagenome</name>
    <dbReference type="NCBI Taxonomy" id="408172"/>
    <lineage>
        <taxon>unclassified sequences</taxon>
        <taxon>metagenomes</taxon>
        <taxon>ecological metagenomes</taxon>
    </lineage>
</organism>
<accession>A0A381QP31</accession>
<dbReference type="Pfam" id="PF03745">
    <property type="entry name" value="DUF309"/>
    <property type="match status" value="1"/>
</dbReference>
<dbReference type="PANTHER" id="PTHR34796">
    <property type="entry name" value="EXPRESSED PROTEIN"/>
    <property type="match status" value="1"/>
</dbReference>
<sequence length="111" mass="13080">MFQEGLKHYRAGDYFEAHESWEELWSDYYLMDRKFIQGLIQLSVSFVHLENGNIKGGKSLLNKSTEKFVEFKGVQREIDVNNLLTQINQVSEAYDNLISSDDFDWKIIPRI</sequence>
<dbReference type="EMBL" id="UINC01001456">
    <property type="protein sequence ID" value="SUZ81135.1"/>
    <property type="molecule type" value="Genomic_DNA"/>
</dbReference>
<dbReference type="Gene3D" id="1.10.3450.10">
    <property type="entry name" value="TTHA0068-like"/>
    <property type="match status" value="1"/>
</dbReference>
<dbReference type="InterPro" id="IPR005500">
    <property type="entry name" value="DUF309"/>
</dbReference>
<evidence type="ECO:0008006" key="2">
    <source>
        <dbReference type="Google" id="ProtNLM"/>
    </source>
</evidence>
<dbReference type="InterPro" id="IPR023203">
    <property type="entry name" value="TTHA0068_sf"/>
</dbReference>